<evidence type="ECO:0000256" key="4">
    <source>
        <dbReference type="ARBA" id="ARBA00023004"/>
    </source>
</evidence>
<evidence type="ECO:0000256" key="1">
    <source>
        <dbReference type="ARBA" id="ARBA00022485"/>
    </source>
</evidence>
<proteinExistence type="predicted"/>
<dbReference type="InterPro" id="IPR004017">
    <property type="entry name" value="Cys_rich_dom"/>
</dbReference>
<keyword evidence="2" id="KW-0479">Metal-binding</keyword>
<feature type="domain" description="Cysteine-rich" evidence="6">
    <location>
        <begin position="186"/>
        <end position="252"/>
    </location>
</feature>
<dbReference type="Pfam" id="PF02754">
    <property type="entry name" value="CCG"/>
    <property type="match status" value="2"/>
</dbReference>
<sequence length="252" mass="27987">LIGMRRYLVKNGLAPENLTGLITTIGETHNMAGKPNEQRANWVNRLKLPYDLREKRTAEVVYFVGCVSSFFPMAQPAARSLAQLMEAAGVDFGIVGGDEWCCGFPLMVAGETEGAASCIRYNVERMKDMGAKTVVMTCPGCYRVWKEEYEKLTGERHSFEVLHAVELLARLTEEGRLGMQGFEGKVTYHDPCDLGRNSGIFDEPRYIIEKIPGINFVELEDNRDHCSCCGSGGDLLASNQDIALSIARHKVE</sequence>
<dbReference type="GO" id="GO:0016491">
    <property type="term" value="F:oxidoreductase activity"/>
    <property type="evidence" value="ECO:0007669"/>
    <property type="project" value="UniProtKB-KW"/>
</dbReference>
<feature type="domain" description="Cysteine-rich" evidence="6">
    <location>
        <begin position="60"/>
        <end position="142"/>
    </location>
</feature>
<dbReference type="InterPro" id="IPR051460">
    <property type="entry name" value="HdrC_iron-sulfur_subunit"/>
</dbReference>
<gene>
    <name evidence="7" type="ORF">S01H1_63826</name>
</gene>
<evidence type="ECO:0000256" key="2">
    <source>
        <dbReference type="ARBA" id="ARBA00022723"/>
    </source>
</evidence>
<reference evidence="7" key="1">
    <citation type="journal article" date="2014" name="Front. Microbiol.">
        <title>High frequency of phylogenetically diverse reductive dehalogenase-homologous genes in deep subseafloor sedimentary metagenomes.</title>
        <authorList>
            <person name="Kawai M."/>
            <person name="Futagami T."/>
            <person name="Toyoda A."/>
            <person name="Takaki Y."/>
            <person name="Nishi S."/>
            <person name="Hori S."/>
            <person name="Arai W."/>
            <person name="Tsubouchi T."/>
            <person name="Morono Y."/>
            <person name="Uchiyama I."/>
            <person name="Ito T."/>
            <person name="Fujiyama A."/>
            <person name="Inagaki F."/>
            <person name="Takami H."/>
        </authorList>
    </citation>
    <scope>NUCLEOTIDE SEQUENCE</scope>
    <source>
        <strain evidence="7">Expedition CK06-06</strain>
    </source>
</reference>
<evidence type="ECO:0000256" key="3">
    <source>
        <dbReference type="ARBA" id="ARBA00023002"/>
    </source>
</evidence>
<comment type="caution">
    <text evidence="7">The sequence shown here is derived from an EMBL/GenBank/DDBJ whole genome shotgun (WGS) entry which is preliminary data.</text>
</comment>
<dbReference type="GO" id="GO:0005886">
    <property type="term" value="C:plasma membrane"/>
    <property type="evidence" value="ECO:0007669"/>
    <property type="project" value="TreeGrafter"/>
</dbReference>
<organism evidence="7">
    <name type="scientific">marine sediment metagenome</name>
    <dbReference type="NCBI Taxonomy" id="412755"/>
    <lineage>
        <taxon>unclassified sequences</taxon>
        <taxon>metagenomes</taxon>
        <taxon>ecological metagenomes</taxon>
    </lineage>
</organism>
<dbReference type="AlphaFoldDB" id="X0X6L1"/>
<keyword evidence="5" id="KW-0411">Iron-sulfur</keyword>
<keyword evidence="3" id="KW-0560">Oxidoreductase</keyword>
<dbReference type="PANTHER" id="PTHR43255">
    <property type="entry name" value="IRON-SULFUR-BINDING OXIDOREDUCTASE FADF-RELATED-RELATED"/>
    <property type="match status" value="1"/>
</dbReference>
<keyword evidence="4" id="KW-0408">Iron</keyword>
<dbReference type="GO" id="GO:0051539">
    <property type="term" value="F:4 iron, 4 sulfur cluster binding"/>
    <property type="evidence" value="ECO:0007669"/>
    <property type="project" value="UniProtKB-KW"/>
</dbReference>
<dbReference type="PANTHER" id="PTHR43255:SF1">
    <property type="entry name" value="IRON-SULFUR-BINDING OXIDOREDUCTASE FADF-RELATED"/>
    <property type="match status" value="1"/>
</dbReference>
<accession>X0X6L1</accession>
<feature type="non-terminal residue" evidence="7">
    <location>
        <position position="1"/>
    </location>
</feature>
<evidence type="ECO:0000256" key="5">
    <source>
        <dbReference type="ARBA" id="ARBA00023014"/>
    </source>
</evidence>
<protein>
    <recommendedName>
        <fullName evidence="6">Cysteine-rich domain-containing protein</fullName>
    </recommendedName>
</protein>
<name>X0X6L1_9ZZZZ</name>
<evidence type="ECO:0000313" key="7">
    <source>
        <dbReference type="EMBL" id="GAG38670.1"/>
    </source>
</evidence>
<evidence type="ECO:0000259" key="6">
    <source>
        <dbReference type="Pfam" id="PF02754"/>
    </source>
</evidence>
<dbReference type="GO" id="GO:0046872">
    <property type="term" value="F:metal ion binding"/>
    <property type="evidence" value="ECO:0007669"/>
    <property type="project" value="UniProtKB-KW"/>
</dbReference>
<feature type="non-terminal residue" evidence="7">
    <location>
        <position position="252"/>
    </location>
</feature>
<keyword evidence="1" id="KW-0004">4Fe-4S</keyword>
<dbReference type="EMBL" id="BARS01042028">
    <property type="protein sequence ID" value="GAG38670.1"/>
    <property type="molecule type" value="Genomic_DNA"/>
</dbReference>